<dbReference type="Proteomes" id="UP000530060">
    <property type="component" value="Unassembled WGS sequence"/>
</dbReference>
<keyword evidence="2" id="KW-1185">Reference proteome</keyword>
<sequence length="42" mass="5061">MSYVLTFLFVTEELGYKKTYHFAAAFKKTFAYLLSRLKIKEY</sequence>
<name>A0A6V6Z3T0_9FLAO</name>
<accession>A0A6V6Z3T0</accession>
<dbReference type="EMBL" id="CAIJDP010000078">
    <property type="protein sequence ID" value="CAD0006421.1"/>
    <property type="molecule type" value="Genomic_DNA"/>
</dbReference>
<protein>
    <submittedName>
        <fullName evidence="1">Uncharacterized protein</fullName>
    </submittedName>
</protein>
<evidence type="ECO:0000313" key="1">
    <source>
        <dbReference type="EMBL" id="CAD0006421.1"/>
    </source>
</evidence>
<dbReference type="AlphaFoldDB" id="A0A6V6Z3T0"/>
<organism evidence="1 2">
    <name type="scientific">Flavobacterium salmonis</name>
    <dbReference type="NCBI Taxonomy" id="2654844"/>
    <lineage>
        <taxon>Bacteria</taxon>
        <taxon>Pseudomonadati</taxon>
        <taxon>Bacteroidota</taxon>
        <taxon>Flavobacteriia</taxon>
        <taxon>Flavobacteriales</taxon>
        <taxon>Flavobacteriaceae</taxon>
        <taxon>Flavobacterium</taxon>
    </lineage>
</organism>
<comment type="caution">
    <text evidence="1">The sequence shown here is derived from an EMBL/GenBank/DDBJ whole genome shotgun (WGS) entry which is preliminary data.</text>
</comment>
<evidence type="ECO:0000313" key="2">
    <source>
        <dbReference type="Proteomes" id="UP000530060"/>
    </source>
</evidence>
<proteinExistence type="predicted"/>
<reference evidence="1 2" key="1">
    <citation type="submission" date="2020-06" db="EMBL/GenBank/DDBJ databases">
        <authorList>
            <person name="Criscuolo A."/>
        </authorList>
    </citation>
    <scope>NUCLEOTIDE SEQUENCE [LARGE SCALE GENOMIC DNA]</scope>
    <source>
        <strain evidence="2">CIP 111411</strain>
    </source>
</reference>
<gene>
    <name evidence="1" type="ORF">FLAT13_03322</name>
</gene>